<dbReference type="InterPro" id="IPR052559">
    <property type="entry name" value="V-haloperoxidase"/>
</dbReference>
<feature type="signal peptide" evidence="1">
    <location>
        <begin position="1"/>
        <end position="25"/>
    </location>
</feature>
<gene>
    <name evidence="2" type="ORF">VOLCADRAFT_107067</name>
</gene>
<dbReference type="PANTHER" id="PTHR34599">
    <property type="entry name" value="PEROXIDASE-RELATED"/>
    <property type="match status" value="1"/>
</dbReference>
<dbReference type="GeneID" id="9626635"/>
<dbReference type="AlphaFoldDB" id="D8UBT0"/>
<dbReference type="Proteomes" id="UP000001058">
    <property type="component" value="Unassembled WGS sequence"/>
</dbReference>
<keyword evidence="3" id="KW-1185">Reference proteome</keyword>
<protein>
    <submittedName>
        <fullName evidence="2">Uncharacterized protein</fullName>
    </submittedName>
</protein>
<dbReference type="KEGG" id="vcn:VOLCADRAFT_107067"/>
<name>D8UBT0_VOLCA</name>
<dbReference type="Gene3D" id="1.10.606.20">
    <property type="match status" value="1"/>
</dbReference>
<evidence type="ECO:0000313" key="2">
    <source>
        <dbReference type="EMBL" id="EFJ42820.1"/>
    </source>
</evidence>
<dbReference type="PANTHER" id="PTHR34599:SF1">
    <property type="entry name" value="PHOSPHATIDIC ACID PHOSPHATASE TYPE 2_HALOPEROXIDASE DOMAIN-CONTAINING PROTEIN"/>
    <property type="match status" value="1"/>
</dbReference>
<dbReference type="RefSeq" id="XP_002956080.1">
    <property type="nucleotide sequence ID" value="XM_002956034.1"/>
</dbReference>
<evidence type="ECO:0000256" key="1">
    <source>
        <dbReference type="SAM" id="SignalP"/>
    </source>
</evidence>
<accession>D8UBT0</accession>
<dbReference type="OrthoDB" id="1876163at2759"/>
<dbReference type="InParanoid" id="D8UBT0"/>
<evidence type="ECO:0000313" key="3">
    <source>
        <dbReference type="Proteomes" id="UP000001058"/>
    </source>
</evidence>
<reference evidence="2 3" key="1">
    <citation type="journal article" date="2010" name="Science">
        <title>Genomic analysis of organismal complexity in the multicellular green alga Volvox carteri.</title>
        <authorList>
            <person name="Prochnik S.E."/>
            <person name="Umen J."/>
            <person name="Nedelcu A.M."/>
            <person name="Hallmann A."/>
            <person name="Miller S.M."/>
            <person name="Nishii I."/>
            <person name="Ferris P."/>
            <person name="Kuo A."/>
            <person name="Mitros T."/>
            <person name="Fritz-Laylin L.K."/>
            <person name="Hellsten U."/>
            <person name="Chapman J."/>
            <person name="Simakov O."/>
            <person name="Rensing S.A."/>
            <person name="Terry A."/>
            <person name="Pangilinan J."/>
            <person name="Kapitonov V."/>
            <person name="Jurka J."/>
            <person name="Salamov A."/>
            <person name="Shapiro H."/>
            <person name="Schmutz J."/>
            <person name="Grimwood J."/>
            <person name="Lindquist E."/>
            <person name="Lucas S."/>
            <person name="Grigoriev I.V."/>
            <person name="Schmitt R."/>
            <person name="Kirk D."/>
            <person name="Rokhsar D.S."/>
        </authorList>
    </citation>
    <scope>NUCLEOTIDE SEQUENCE [LARGE SCALE GENOMIC DNA]</scope>
    <source>
        <strain evidence="3">f. Nagariensis / Eve</strain>
    </source>
</reference>
<organism evidence="3">
    <name type="scientific">Volvox carteri f. nagariensis</name>
    <dbReference type="NCBI Taxonomy" id="3068"/>
    <lineage>
        <taxon>Eukaryota</taxon>
        <taxon>Viridiplantae</taxon>
        <taxon>Chlorophyta</taxon>
        <taxon>core chlorophytes</taxon>
        <taxon>Chlorophyceae</taxon>
        <taxon>CS clade</taxon>
        <taxon>Chlamydomonadales</taxon>
        <taxon>Volvocaceae</taxon>
        <taxon>Volvox</taxon>
    </lineage>
</organism>
<proteinExistence type="predicted"/>
<keyword evidence="1" id="KW-0732">Signal</keyword>
<sequence>MAARAIAIIALTALLCSASLPKGNAVINSVISQWLTIAQNTVLSLGIEHQQAARVYGIVASAQYDVILLARAYTSAVIPDEVAAAYASHAALSHLFFWRQNSIYDPALAENLARYNVSDSLLPVLQSLAVPTVQRILVDRIRDGISYFANFKPFSNSSENIGRYQFTPGQTSARYPQVARAKPFYLSSYDVDVITKNLTRFSLNDTEYGRELWQVYLYGSVNSTVRTAYDTGSVRFWALGTGAEEPRGLG</sequence>
<feature type="chain" id="PRO_5003124365" evidence="1">
    <location>
        <begin position="26"/>
        <end position="250"/>
    </location>
</feature>
<dbReference type="EMBL" id="GL378378">
    <property type="protein sequence ID" value="EFJ42820.1"/>
    <property type="molecule type" value="Genomic_DNA"/>
</dbReference>